<dbReference type="PROSITE" id="PS50043">
    <property type="entry name" value="HTH_LUXR_2"/>
    <property type="match status" value="1"/>
</dbReference>
<dbReference type="PANTHER" id="PTHR34293:SF1">
    <property type="entry name" value="HTH-TYPE TRANSCRIPTIONAL REGULATOR TRMBL2"/>
    <property type="match status" value="1"/>
</dbReference>
<dbReference type="SUPFAM" id="SSF46894">
    <property type="entry name" value="C-terminal effector domain of the bipartite response regulators"/>
    <property type="match status" value="1"/>
</dbReference>
<evidence type="ECO:0000259" key="1">
    <source>
        <dbReference type="PROSITE" id="PS50043"/>
    </source>
</evidence>
<dbReference type="CDD" id="cd06170">
    <property type="entry name" value="LuxR_C_like"/>
    <property type="match status" value="1"/>
</dbReference>
<dbReference type="InterPro" id="IPR051797">
    <property type="entry name" value="TrmB-like"/>
</dbReference>
<dbReference type="InterPro" id="IPR000792">
    <property type="entry name" value="Tscrpt_reg_LuxR_C"/>
</dbReference>
<dbReference type="Gene3D" id="1.10.10.10">
    <property type="entry name" value="Winged helix-like DNA-binding domain superfamily/Winged helix DNA-binding domain"/>
    <property type="match status" value="1"/>
</dbReference>
<dbReference type="HOGENOM" id="CLU_056943_2_0_11"/>
<evidence type="ECO:0000313" key="3">
    <source>
        <dbReference type="Proteomes" id="UP000015001"/>
    </source>
</evidence>
<dbReference type="PATRIC" id="fig|1283301.3.peg.7083"/>
<name>S4MJR8_9ACTN</name>
<sequence>MAAAFNKLIHLSSLSPGSEDAKARITRIRRSLISFLDRQEEELIRRQKEIAASRQVVFQLLAEHAEADTADQHRGARRLEGREVIQSFIRTMAETCTSEVAVFATGGGQPAESLDAAKPLDSAVLKRGVSVRYVYLDSVRNDGATTAYAQWLTQQGGQVRTVPHLPTRLLIYDRSLAIVPVNPQVADAAVLALEDVGVVSALQALFERTWDHSSPLGEDRTRDSHGLTAQDRAVLELLARGLTDEMIARKLAVSVRTVRRMTAGLMNRLNASSRFQAGVLAVARGWVRG</sequence>
<dbReference type="GO" id="GO:0003677">
    <property type="term" value="F:DNA binding"/>
    <property type="evidence" value="ECO:0007669"/>
    <property type="project" value="InterPro"/>
</dbReference>
<dbReference type="InterPro" id="IPR016032">
    <property type="entry name" value="Sig_transdc_resp-reg_C-effctor"/>
</dbReference>
<dbReference type="Pfam" id="PF00196">
    <property type="entry name" value="GerE"/>
    <property type="match status" value="1"/>
</dbReference>
<dbReference type="EMBL" id="AOPY01001607">
    <property type="protein sequence ID" value="EPJ35810.1"/>
    <property type="molecule type" value="Genomic_DNA"/>
</dbReference>
<feature type="domain" description="HTH luxR-type" evidence="1">
    <location>
        <begin position="220"/>
        <end position="285"/>
    </location>
</feature>
<organism evidence="2 3">
    <name type="scientific">Streptomyces afghaniensis 772</name>
    <dbReference type="NCBI Taxonomy" id="1283301"/>
    <lineage>
        <taxon>Bacteria</taxon>
        <taxon>Bacillati</taxon>
        <taxon>Actinomycetota</taxon>
        <taxon>Actinomycetes</taxon>
        <taxon>Kitasatosporales</taxon>
        <taxon>Streptomycetaceae</taxon>
        <taxon>Streptomyces</taxon>
    </lineage>
</organism>
<protein>
    <submittedName>
        <fullName evidence="2">Putative Bialaphos biosynthetic pathway regulatory protein</fullName>
    </submittedName>
</protein>
<dbReference type="AlphaFoldDB" id="S4MJR8"/>
<accession>S4MJR8</accession>
<dbReference type="GO" id="GO:0006355">
    <property type="term" value="P:regulation of DNA-templated transcription"/>
    <property type="evidence" value="ECO:0007669"/>
    <property type="project" value="InterPro"/>
</dbReference>
<reference evidence="2 3" key="1">
    <citation type="submission" date="2013-02" db="EMBL/GenBank/DDBJ databases">
        <title>Draft Genome Sequence of Streptomyces afghaniensis, Which Produces Compounds of the Julimycin B-Complex.</title>
        <authorList>
            <person name="Gruening B.A."/>
            <person name="Praeg A."/>
            <person name="Erxleben A."/>
            <person name="Guenther S."/>
            <person name="Fiedler H.-P."/>
            <person name="Goodfellow M."/>
            <person name="Mueller M."/>
        </authorList>
    </citation>
    <scope>NUCLEOTIDE SEQUENCE [LARGE SCALE GENOMIC DNA]</scope>
    <source>
        <strain evidence="2 3">772</strain>
    </source>
</reference>
<dbReference type="InterPro" id="IPR036388">
    <property type="entry name" value="WH-like_DNA-bd_sf"/>
</dbReference>
<evidence type="ECO:0000313" key="2">
    <source>
        <dbReference type="EMBL" id="EPJ35810.1"/>
    </source>
</evidence>
<dbReference type="PRINTS" id="PR00038">
    <property type="entry name" value="HTHLUXR"/>
</dbReference>
<gene>
    <name evidence="2" type="ORF">STAFG_7134</name>
</gene>
<dbReference type="Proteomes" id="UP000015001">
    <property type="component" value="Unassembled WGS sequence"/>
</dbReference>
<keyword evidence="3" id="KW-1185">Reference proteome</keyword>
<proteinExistence type="predicted"/>
<dbReference type="PANTHER" id="PTHR34293">
    <property type="entry name" value="HTH-TYPE TRANSCRIPTIONAL REGULATOR TRMBL2"/>
    <property type="match status" value="1"/>
</dbReference>
<comment type="caution">
    <text evidence="2">The sequence shown here is derived from an EMBL/GenBank/DDBJ whole genome shotgun (WGS) entry which is preliminary data.</text>
</comment>
<dbReference type="SMART" id="SM00421">
    <property type="entry name" value="HTH_LUXR"/>
    <property type="match status" value="1"/>
</dbReference>